<feature type="region of interest" description="Disordered" evidence="3">
    <location>
        <begin position="1123"/>
        <end position="1176"/>
    </location>
</feature>
<evidence type="ECO:0000256" key="3">
    <source>
        <dbReference type="SAM" id="MobiDB-lite"/>
    </source>
</evidence>
<organism evidence="5 6">
    <name type="scientific">Lacisediminihabitans profunda</name>
    <dbReference type="NCBI Taxonomy" id="2594790"/>
    <lineage>
        <taxon>Bacteria</taxon>
        <taxon>Bacillati</taxon>
        <taxon>Actinomycetota</taxon>
        <taxon>Actinomycetes</taxon>
        <taxon>Micrococcales</taxon>
        <taxon>Microbacteriaceae</taxon>
        <taxon>Lacisediminihabitans</taxon>
    </lineage>
</organism>
<comment type="caution">
    <text evidence="5">The sequence shown here is derived from an EMBL/GenBank/DDBJ whole genome shotgun (WGS) entry which is preliminary data.</text>
</comment>
<dbReference type="InterPro" id="IPR027417">
    <property type="entry name" value="P-loop_NTPase"/>
</dbReference>
<dbReference type="Pfam" id="PF13604">
    <property type="entry name" value="AAA_30"/>
    <property type="match status" value="1"/>
</dbReference>
<dbReference type="CDD" id="cd18809">
    <property type="entry name" value="SF1_C_RecD"/>
    <property type="match status" value="1"/>
</dbReference>
<name>A0A5C8UPH0_9MICO</name>
<reference evidence="5 6" key="1">
    <citation type="submission" date="2019-08" db="EMBL/GenBank/DDBJ databases">
        <title>Bacterial whole genome sequence for Glaciihabitans sp. CHu50b-6-2.</title>
        <authorList>
            <person name="Jin L."/>
        </authorList>
    </citation>
    <scope>NUCLEOTIDE SEQUENCE [LARGE SCALE GENOMIC DNA]</scope>
    <source>
        <strain evidence="5 6">CHu50b-6-2</strain>
    </source>
</reference>
<dbReference type="NCBIfam" id="NF041492">
    <property type="entry name" value="MobF"/>
    <property type="match status" value="1"/>
</dbReference>
<evidence type="ECO:0000313" key="5">
    <source>
        <dbReference type="EMBL" id="TXN29781.1"/>
    </source>
</evidence>
<evidence type="ECO:0000259" key="4">
    <source>
        <dbReference type="Pfam" id="PF08751"/>
    </source>
</evidence>
<keyword evidence="2" id="KW-0067">ATP-binding</keyword>
<dbReference type="SUPFAM" id="SSF52540">
    <property type="entry name" value="P-loop containing nucleoside triphosphate hydrolases"/>
    <property type="match status" value="2"/>
</dbReference>
<protein>
    <submittedName>
        <fullName evidence="5">Relaxase domain-containing protein</fullName>
    </submittedName>
</protein>
<keyword evidence="6" id="KW-1185">Reference proteome</keyword>
<accession>A0A5C8UPH0</accession>
<dbReference type="Proteomes" id="UP000321379">
    <property type="component" value="Unassembled WGS sequence"/>
</dbReference>
<dbReference type="PANTHER" id="PTHR43788:SF6">
    <property type="entry name" value="DNA HELICASE B"/>
    <property type="match status" value="1"/>
</dbReference>
<dbReference type="Pfam" id="PF08751">
    <property type="entry name" value="TrwC"/>
    <property type="match status" value="1"/>
</dbReference>
<keyword evidence="1" id="KW-0547">Nucleotide-binding</keyword>
<gene>
    <name evidence="5" type="ORF">FVP33_11590</name>
</gene>
<dbReference type="PANTHER" id="PTHR43788">
    <property type="entry name" value="DNA2/NAM7 HELICASE FAMILY MEMBER"/>
    <property type="match status" value="1"/>
</dbReference>
<dbReference type="InterPro" id="IPR050534">
    <property type="entry name" value="Coronavir_polyprotein_1ab"/>
</dbReference>
<dbReference type="SUPFAM" id="SSF55464">
    <property type="entry name" value="Origin of replication-binding domain, RBD-like"/>
    <property type="match status" value="1"/>
</dbReference>
<dbReference type="GO" id="GO:0003678">
    <property type="term" value="F:DNA helicase activity"/>
    <property type="evidence" value="ECO:0007669"/>
    <property type="project" value="UniProtKB-ARBA"/>
</dbReference>
<dbReference type="AlphaFoldDB" id="A0A5C8UPH0"/>
<dbReference type="GO" id="GO:0005524">
    <property type="term" value="F:ATP binding"/>
    <property type="evidence" value="ECO:0007669"/>
    <property type="project" value="UniProtKB-KW"/>
</dbReference>
<evidence type="ECO:0000313" key="6">
    <source>
        <dbReference type="Proteomes" id="UP000321379"/>
    </source>
</evidence>
<dbReference type="EMBL" id="VRMG01000008">
    <property type="protein sequence ID" value="TXN29781.1"/>
    <property type="molecule type" value="Genomic_DNA"/>
</dbReference>
<evidence type="ECO:0000256" key="2">
    <source>
        <dbReference type="ARBA" id="ARBA00022840"/>
    </source>
</evidence>
<feature type="domain" description="TrwC relaxase" evidence="4">
    <location>
        <begin position="3"/>
        <end position="359"/>
    </location>
</feature>
<proteinExistence type="predicted"/>
<dbReference type="InterPro" id="IPR014862">
    <property type="entry name" value="TrwC"/>
</dbReference>
<dbReference type="Gene3D" id="3.40.50.300">
    <property type="entry name" value="P-loop containing nucleotide triphosphate hydrolases"/>
    <property type="match status" value="2"/>
</dbReference>
<evidence type="ECO:0000256" key="1">
    <source>
        <dbReference type="ARBA" id="ARBA00022741"/>
    </source>
</evidence>
<sequence length="1176" mass="127495">MSAGDGYRYLLKTVAAGDGNRSLTTALTRYYQEKGTPPGFWLGSGIAGLRHGELVPGAEVTESQLQLLLGLGCDPVTGEPLGKAWPTFKTAAERIEARIRNLPAELNVAQRAEAITAIENEERARTRRRAVAGFDLTFSVPKSVSTLWAVADGGTQSLIVQAHHNAVAEILDLMERDVAMTRVGADAGNGSVAQVEVRGLVATAYDHYDSRASDPQLHTHVVIANKVQGAHDGKWRTLDGRPMHAAVVALSEHYNAILADHLARDLGIGWESRERGERRNPAFEIIGVRDDLIGAFSSRSRNIEVAADTLIADYVEKHGRQPSARTILRLRAEATLSTRPEKTIHSLADLTDEWRSRANTILGEDSTTWATNLLARSSQPALLRADDVPLDVAEQIGSTVVEVVGSKRSTWRRWNLHAEASRQLMGVRFVSTVDREAVLGLIVDAAEHGSLRLTPPELASSPAEFRRGDGSSTFRPKHGALFSSAELLAAEDRLLALAHRTNAPTLDLESVERETSRTDARGISLSEDQLAAVAHVAVSGRTVDVLVGPAGTGKTTTLHALRKAWESEHGRGSVIGLAPSAAAAQVLADELDIATENTAKWVHAHQHNGWTFEAEQLVIIDEASLAGTFTLDTIASHAASVGAKLLLVGDWAQLSAVETGGAFAMVARDMEPAAELLDVRRFRNEWEKNASLQLRLGDTTIIDTYLQRRRIAEGPLDGMLDAAYTAWQQDLAAGKASVMIAETNETVTALNERARLDRIITGQVKAAGAITLHDETEASSGDLVITRKNDRTLTTGTGWVKNGDRWTITATHNDGSITVRRPGRRTGASIRLPATYVAENVELAYAVTAHRAQGSTVDTAHAIVHSTQMTRETFYVSMTRGRDANAAYVATDQTQLEEHQLLPDSDVTATTILAAVLNHEGAEKSAHETITIEQNTWAGIGQLAAEYETIAQTAQYERWVSLLEHTILTPGQVDQIIESESFGPLMAELRRAEATQRNVDLLLPRLIAARGLDDADDLGAVIRQRIQHATANQTGSTRRRGSSPLIVGLIPEATGQMTIEMRAALNERKALIEKRAMTIAETDTTAGVPWTVTLGPAPAGEKQRQQWLRQVRVIAAYRDRYQITDPKPLGGEPSPQSRLDHARAQAAIRTAQRIAKDGPAAHEPSRSATERTSPSL</sequence>
<feature type="compositionally biased region" description="Basic and acidic residues" evidence="3">
    <location>
        <begin position="1154"/>
        <end position="1169"/>
    </location>
</feature>
<feature type="compositionally biased region" description="Low complexity" evidence="3">
    <location>
        <begin position="1144"/>
        <end position="1153"/>
    </location>
</feature>
<dbReference type="Gene3D" id="2.30.30.940">
    <property type="match status" value="1"/>
</dbReference>